<dbReference type="EMBL" id="LNRQ01000009">
    <property type="protein sequence ID" value="KZM82498.1"/>
    <property type="molecule type" value="Genomic_DNA"/>
</dbReference>
<reference evidence="1" key="1">
    <citation type="journal article" date="2016" name="Nat. Genet.">
        <title>A high-quality carrot genome assembly provides new insights into carotenoid accumulation and asterid genome evolution.</title>
        <authorList>
            <person name="Iorizzo M."/>
            <person name="Ellison S."/>
            <person name="Senalik D."/>
            <person name="Zeng P."/>
            <person name="Satapoomin P."/>
            <person name="Huang J."/>
            <person name="Bowman M."/>
            <person name="Iovene M."/>
            <person name="Sanseverino W."/>
            <person name="Cavagnaro P."/>
            <person name="Yildiz M."/>
            <person name="Macko-Podgorni A."/>
            <person name="Moranska E."/>
            <person name="Grzebelus E."/>
            <person name="Grzebelus D."/>
            <person name="Ashrafi H."/>
            <person name="Zheng Z."/>
            <person name="Cheng S."/>
            <person name="Spooner D."/>
            <person name="Van Deynze A."/>
            <person name="Simon P."/>
        </authorList>
    </citation>
    <scope>NUCLEOTIDE SEQUENCE [LARGE SCALE GENOMIC DNA]</scope>
    <source>
        <tissue evidence="1">Leaf</tissue>
    </source>
</reference>
<protein>
    <submittedName>
        <fullName evidence="1">Uncharacterized protein</fullName>
    </submittedName>
</protein>
<name>A0A175YH65_DAUCS</name>
<evidence type="ECO:0000313" key="1">
    <source>
        <dbReference type="EMBL" id="KZM82498.1"/>
    </source>
</evidence>
<organism evidence="1">
    <name type="scientific">Daucus carota subsp. sativus</name>
    <name type="common">Carrot</name>
    <dbReference type="NCBI Taxonomy" id="79200"/>
    <lineage>
        <taxon>Eukaryota</taxon>
        <taxon>Viridiplantae</taxon>
        <taxon>Streptophyta</taxon>
        <taxon>Embryophyta</taxon>
        <taxon>Tracheophyta</taxon>
        <taxon>Spermatophyta</taxon>
        <taxon>Magnoliopsida</taxon>
        <taxon>eudicotyledons</taxon>
        <taxon>Gunneridae</taxon>
        <taxon>Pentapetalae</taxon>
        <taxon>asterids</taxon>
        <taxon>campanulids</taxon>
        <taxon>Apiales</taxon>
        <taxon>Apiaceae</taxon>
        <taxon>Apioideae</taxon>
        <taxon>Scandiceae</taxon>
        <taxon>Daucinae</taxon>
        <taxon>Daucus</taxon>
        <taxon>Daucus sect. Daucus</taxon>
    </lineage>
</organism>
<gene>
    <name evidence="1" type="ORF">DCAR_030067</name>
</gene>
<sequence length="74" mass="8512">MKLSELPKAEGVIKFCEVDVECDYFDPYCKAIGKYPECHKFLHICTCKFLDFKGQLSADKNTVDSKHITKNDHP</sequence>
<dbReference type="AlphaFoldDB" id="A0A175YH65"/>
<accession>A0A175YH65</accession>
<proteinExistence type="predicted"/>
<comment type="caution">
    <text evidence="1">The sequence shown here is derived from an EMBL/GenBank/DDBJ whole genome shotgun (WGS) entry which is preliminary data.</text>
</comment>
<dbReference type="Gramene" id="KZM82498">
    <property type="protein sequence ID" value="KZM82498"/>
    <property type="gene ID" value="DCAR_030067"/>
</dbReference>